<protein>
    <recommendedName>
        <fullName evidence="4">Thionin-like protein 2</fullName>
    </recommendedName>
</protein>
<dbReference type="Proteomes" id="UP000607653">
    <property type="component" value="Unassembled WGS sequence"/>
</dbReference>
<dbReference type="EMBL" id="DUZY01000007">
    <property type="protein sequence ID" value="DAD44737.1"/>
    <property type="molecule type" value="Genomic_DNA"/>
</dbReference>
<keyword evidence="1" id="KW-0732">Signal</keyword>
<feature type="chain" id="PRO_5032572454" description="Thionin-like protein 2" evidence="1">
    <location>
        <begin position="30"/>
        <end position="110"/>
    </location>
</feature>
<dbReference type="PANTHER" id="PTHR36312">
    <property type="entry name" value="THIONIN-LIKE PROTEIN 1"/>
    <property type="match status" value="1"/>
</dbReference>
<dbReference type="AlphaFoldDB" id="A0A822ZIP3"/>
<dbReference type="PANTHER" id="PTHR36312:SF1">
    <property type="entry name" value="OS01G0594500 PROTEIN"/>
    <property type="match status" value="1"/>
</dbReference>
<proteinExistence type="predicted"/>
<comment type="caution">
    <text evidence="2">The sequence shown here is derived from an EMBL/GenBank/DDBJ whole genome shotgun (WGS) entry which is preliminary data.</text>
</comment>
<sequence length="110" mass="11692">MKMKGNGMRAVMVMVMVLALSMLATTVSASFTQCYAQCFGSCVTTKHTPIACGISCLKQCIATPPNDLLYPCTSGCAYSKCSNISTEQNPAAEEVETCVNSCSQTCSKKH</sequence>
<evidence type="ECO:0000313" key="3">
    <source>
        <dbReference type="Proteomes" id="UP000607653"/>
    </source>
</evidence>
<name>A0A822ZIP3_NELNU</name>
<keyword evidence="3" id="KW-1185">Reference proteome</keyword>
<accession>A0A822ZIP3</accession>
<gene>
    <name evidence="2" type="ORF">HUJ06_002967</name>
</gene>
<evidence type="ECO:0000313" key="2">
    <source>
        <dbReference type="EMBL" id="DAD44737.1"/>
    </source>
</evidence>
<evidence type="ECO:0008006" key="4">
    <source>
        <dbReference type="Google" id="ProtNLM"/>
    </source>
</evidence>
<organism evidence="2 3">
    <name type="scientific">Nelumbo nucifera</name>
    <name type="common">Sacred lotus</name>
    <dbReference type="NCBI Taxonomy" id="4432"/>
    <lineage>
        <taxon>Eukaryota</taxon>
        <taxon>Viridiplantae</taxon>
        <taxon>Streptophyta</taxon>
        <taxon>Embryophyta</taxon>
        <taxon>Tracheophyta</taxon>
        <taxon>Spermatophyta</taxon>
        <taxon>Magnoliopsida</taxon>
        <taxon>Proteales</taxon>
        <taxon>Nelumbonaceae</taxon>
        <taxon>Nelumbo</taxon>
    </lineage>
</organism>
<evidence type="ECO:0000256" key="1">
    <source>
        <dbReference type="SAM" id="SignalP"/>
    </source>
</evidence>
<feature type="signal peptide" evidence="1">
    <location>
        <begin position="1"/>
        <end position="29"/>
    </location>
</feature>
<dbReference type="InterPro" id="IPR038975">
    <property type="entry name" value="THNL"/>
</dbReference>
<reference evidence="2 3" key="1">
    <citation type="journal article" date="2020" name="Mol. Biol. Evol.">
        <title>Distinct Expression and Methylation Patterns for Genes with Different Fates following a Single Whole-Genome Duplication in Flowering Plants.</title>
        <authorList>
            <person name="Shi T."/>
            <person name="Rahmani R.S."/>
            <person name="Gugger P.F."/>
            <person name="Wang M."/>
            <person name="Li H."/>
            <person name="Zhang Y."/>
            <person name="Li Z."/>
            <person name="Wang Q."/>
            <person name="Van de Peer Y."/>
            <person name="Marchal K."/>
            <person name="Chen J."/>
        </authorList>
    </citation>
    <scope>NUCLEOTIDE SEQUENCE [LARGE SCALE GENOMIC DNA]</scope>
    <source>
        <tissue evidence="2">Leaf</tissue>
    </source>
</reference>